<dbReference type="Proteomes" id="UP000592294">
    <property type="component" value="Unassembled WGS sequence"/>
</dbReference>
<name>A0A850RK32_9GAMM</name>
<dbReference type="RefSeq" id="WP_176978160.1">
    <property type="nucleotide sequence ID" value="NZ_JABZEO010000023.1"/>
</dbReference>
<comment type="caution">
    <text evidence="1">The sequence shown here is derived from an EMBL/GenBank/DDBJ whole genome shotgun (WGS) entry which is preliminary data.</text>
</comment>
<keyword evidence="2" id="KW-1185">Reference proteome</keyword>
<accession>A0A850RK32</accession>
<evidence type="ECO:0000313" key="2">
    <source>
        <dbReference type="Proteomes" id="UP000592294"/>
    </source>
</evidence>
<reference evidence="1 2" key="1">
    <citation type="submission" date="2020-06" db="EMBL/GenBank/DDBJ databases">
        <title>Whole-genome sequence of Allochromatium humboldtianum DSM 21881, type strain.</title>
        <authorList>
            <person name="Kyndt J.A."/>
            <person name="Meyer T.E."/>
        </authorList>
    </citation>
    <scope>NUCLEOTIDE SEQUENCE [LARGE SCALE GENOMIC DNA]</scope>
    <source>
        <strain evidence="1 2">DSM 21881</strain>
    </source>
</reference>
<organism evidence="1 2">
    <name type="scientific">Allochromatium humboldtianum</name>
    <dbReference type="NCBI Taxonomy" id="504901"/>
    <lineage>
        <taxon>Bacteria</taxon>
        <taxon>Pseudomonadati</taxon>
        <taxon>Pseudomonadota</taxon>
        <taxon>Gammaproteobacteria</taxon>
        <taxon>Chromatiales</taxon>
        <taxon>Chromatiaceae</taxon>
        <taxon>Allochromatium</taxon>
    </lineage>
</organism>
<protein>
    <submittedName>
        <fullName evidence="1">Uncharacterized protein</fullName>
    </submittedName>
</protein>
<proteinExistence type="predicted"/>
<sequence>MAEDKTTTPCRDRESLALGIKAAIVDRLYARRDELTELETDDAGGAIFRLYQIPLFICLGNHEANTPGSHDCINHWTDELTHGIIGGELSVRNAASRLRYRSVDQITPDGTVSEPELVQWALDYHDVHLKREPTWIEEIGALLRLLSAMPDRPDNPKPDRPVMRDNTLIKVIAAMLSLWPGGRSKWPSGKELEESAQRSGITVSDDSIRKAIALADDEMRHASPK</sequence>
<dbReference type="EMBL" id="JABZEO010000023">
    <property type="protein sequence ID" value="NVZ11462.1"/>
    <property type="molecule type" value="Genomic_DNA"/>
</dbReference>
<dbReference type="AlphaFoldDB" id="A0A850RK32"/>
<evidence type="ECO:0000313" key="1">
    <source>
        <dbReference type="EMBL" id="NVZ11462.1"/>
    </source>
</evidence>
<gene>
    <name evidence="1" type="ORF">HW932_19615</name>
</gene>